<dbReference type="OrthoDB" id="9765158at2"/>
<dbReference type="InterPro" id="IPR052196">
    <property type="entry name" value="Bact_Kbp"/>
</dbReference>
<dbReference type="Pfam" id="PF01476">
    <property type="entry name" value="LysM"/>
    <property type="match status" value="1"/>
</dbReference>
<protein>
    <submittedName>
        <fullName evidence="2">LysM peptidoglycan-binding domain-containing protein</fullName>
    </submittedName>
</protein>
<keyword evidence="3" id="KW-1185">Reference proteome</keyword>
<proteinExistence type="predicted"/>
<evidence type="ECO:0000313" key="2">
    <source>
        <dbReference type="EMBL" id="TKB46969.1"/>
    </source>
</evidence>
<dbReference type="InterPro" id="IPR036779">
    <property type="entry name" value="LysM_dom_sf"/>
</dbReference>
<dbReference type="RefSeq" id="WP_136854404.1">
    <property type="nucleotide sequence ID" value="NZ_SWCI01000016.1"/>
</dbReference>
<dbReference type="SMART" id="SM00257">
    <property type="entry name" value="LysM"/>
    <property type="match status" value="1"/>
</dbReference>
<comment type="caution">
    <text evidence="2">The sequence shown here is derived from an EMBL/GenBank/DDBJ whole genome shotgun (WGS) entry which is preliminary data.</text>
</comment>
<feature type="domain" description="LysM" evidence="1">
    <location>
        <begin position="29"/>
        <end position="77"/>
    </location>
</feature>
<dbReference type="PROSITE" id="PS51782">
    <property type="entry name" value="LYSM"/>
    <property type="match status" value="1"/>
</dbReference>
<dbReference type="PANTHER" id="PTHR34700">
    <property type="entry name" value="POTASSIUM BINDING PROTEIN KBP"/>
    <property type="match status" value="1"/>
</dbReference>
<dbReference type="PANTHER" id="PTHR34700:SF4">
    <property type="entry name" value="PHAGE-LIKE ELEMENT PBSX PROTEIN XKDP"/>
    <property type="match status" value="1"/>
</dbReference>
<dbReference type="EMBL" id="SWCI01000016">
    <property type="protein sequence ID" value="TKB46969.1"/>
    <property type="molecule type" value="Genomic_DNA"/>
</dbReference>
<dbReference type="SUPFAM" id="SSF54106">
    <property type="entry name" value="LysM domain"/>
    <property type="match status" value="1"/>
</dbReference>
<organism evidence="2 3">
    <name type="scientific">Ferrimonas sediminicola</name>
    <dbReference type="NCBI Taxonomy" id="2569538"/>
    <lineage>
        <taxon>Bacteria</taxon>
        <taxon>Pseudomonadati</taxon>
        <taxon>Pseudomonadota</taxon>
        <taxon>Gammaproteobacteria</taxon>
        <taxon>Alteromonadales</taxon>
        <taxon>Ferrimonadaceae</taxon>
        <taxon>Ferrimonas</taxon>
    </lineage>
</organism>
<dbReference type="AlphaFoldDB" id="A0A4U1B8W6"/>
<evidence type="ECO:0000313" key="3">
    <source>
        <dbReference type="Proteomes" id="UP000305674"/>
    </source>
</evidence>
<evidence type="ECO:0000259" key="1">
    <source>
        <dbReference type="PROSITE" id="PS51782"/>
    </source>
</evidence>
<dbReference type="Proteomes" id="UP000305674">
    <property type="component" value="Unassembled WGS sequence"/>
</dbReference>
<dbReference type="CDD" id="cd00118">
    <property type="entry name" value="LysM"/>
    <property type="match status" value="1"/>
</dbReference>
<gene>
    <name evidence="2" type="ORF">FCL40_16500</name>
</gene>
<name>A0A4U1B8W6_9GAMM</name>
<sequence>MRRVPLLFLLILSLAGWAESLSLRPGSPKVYTVKQGDTLWSISSLYLNDPWQWPRLWRTNLTVSNPHLIYPGERLLLGLENGQPVLRREEGPMAGEPILTLDWASIRPRLARVRVVTAQALQAAPVVEAGSRSSLRFVAGDTLYLSHPLQPGGDYGVFRYRQSLNDPQSGKRLGEEMVLAAIGVANPSGQLRLLYSDQEVGPGEPLYALATLVADPLLVPLMAAPPDTDLALVATPSLAREVGPGELVYLSRENGVRPGQMLIGIHRMGPGAELKRGELVVVHCFARVCLALVTRGGHPLRLADRAVTPERRWRPR</sequence>
<accession>A0A4U1B8W6</accession>
<dbReference type="Gene3D" id="3.10.350.10">
    <property type="entry name" value="LysM domain"/>
    <property type="match status" value="1"/>
</dbReference>
<dbReference type="InterPro" id="IPR018392">
    <property type="entry name" value="LysM"/>
</dbReference>
<reference evidence="2 3" key="1">
    <citation type="submission" date="2019-04" db="EMBL/GenBank/DDBJ databases">
        <authorList>
            <person name="Hwang J.C."/>
        </authorList>
    </citation>
    <scope>NUCLEOTIDE SEQUENCE [LARGE SCALE GENOMIC DNA]</scope>
    <source>
        <strain evidence="2 3">IMCC35001</strain>
    </source>
</reference>